<proteinExistence type="predicted"/>
<organism evidence="2 3">
    <name type="scientific">Paraphaeosphaeria minitans</name>
    <dbReference type="NCBI Taxonomy" id="565426"/>
    <lineage>
        <taxon>Eukaryota</taxon>
        <taxon>Fungi</taxon>
        <taxon>Dikarya</taxon>
        <taxon>Ascomycota</taxon>
        <taxon>Pezizomycotina</taxon>
        <taxon>Dothideomycetes</taxon>
        <taxon>Pleosporomycetidae</taxon>
        <taxon>Pleosporales</taxon>
        <taxon>Massarineae</taxon>
        <taxon>Didymosphaeriaceae</taxon>
        <taxon>Paraphaeosphaeria</taxon>
    </lineage>
</organism>
<protein>
    <submittedName>
        <fullName evidence="2">Uncharacterized protein</fullName>
    </submittedName>
</protein>
<keyword evidence="3" id="KW-1185">Reference proteome</keyword>
<dbReference type="AlphaFoldDB" id="A0A9P6KVN3"/>
<sequence length="432" mass="46569">MESSRSRKYVHKSGPHVMVWAPSPSPTQSPAQSPAPTPNPDIPRVYICNMAKKELPPGAQKAKGMEVYISGFYGAHPIETGIAYWYRGHYVYSRAGVPIEPIQFATKKGIHVVGTTVDSAPPFQPIGMPGIRHEPEVAALHRTKVHTWAELEKNTKQHSETGAFEGQTGDIPGLTRPDRGANPAQSELLNPDAVNSYLSDLNKTRNQELSQPVPRTASGISLAELNTTLPQSRSRPHSRVPSGVSPAGPSGTLPQSWSRPLSRVTSGISLAKLNEGPLQPPDRPYSRGSGGLSLLANKPRVASDALARSGSIHKDIPGPSTVDLAQTRQKTAQRTGRNRTDSMKAASLALNAAFNGFNIESNDEGPKTTGGSVLKCCVHGDDCDGVTVTNEHLTLQNMKARGLKEEYPMMVNGGRTMIDWYALTKEERDAGK</sequence>
<accession>A0A9P6KVN3</accession>
<evidence type="ECO:0000313" key="2">
    <source>
        <dbReference type="EMBL" id="KAF9740049.1"/>
    </source>
</evidence>
<dbReference type="EMBL" id="WJXW01000002">
    <property type="protein sequence ID" value="KAF9740049.1"/>
    <property type="molecule type" value="Genomic_DNA"/>
</dbReference>
<feature type="region of interest" description="Disordered" evidence="1">
    <location>
        <begin position="154"/>
        <end position="191"/>
    </location>
</feature>
<dbReference type="Proteomes" id="UP000756921">
    <property type="component" value="Unassembled WGS sequence"/>
</dbReference>
<name>A0A9P6KVN3_9PLEO</name>
<feature type="compositionally biased region" description="Basic residues" evidence="1">
    <location>
        <begin position="1"/>
        <end position="14"/>
    </location>
</feature>
<comment type="caution">
    <text evidence="2">The sequence shown here is derived from an EMBL/GenBank/DDBJ whole genome shotgun (WGS) entry which is preliminary data.</text>
</comment>
<feature type="region of interest" description="Disordered" evidence="1">
    <location>
        <begin position="272"/>
        <end position="292"/>
    </location>
</feature>
<reference evidence="2" key="1">
    <citation type="journal article" date="2020" name="Mol. Plant Microbe Interact.">
        <title>Genome Sequence of the Biocontrol Agent Coniothyrium minitans strain Conio (IMI 134523).</title>
        <authorList>
            <person name="Patel D."/>
            <person name="Shittu T.A."/>
            <person name="Baroncelli R."/>
            <person name="Muthumeenakshi S."/>
            <person name="Osborne T.H."/>
            <person name="Janganan T.K."/>
            <person name="Sreenivasaprasad S."/>
        </authorList>
    </citation>
    <scope>NUCLEOTIDE SEQUENCE</scope>
    <source>
        <strain evidence="2">Conio</strain>
    </source>
</reference>
<gene>
    <name evidence="2" type="ORF">PMIN01_02684</name>
</gene>
<feature type="compositionally biased region" description="Pro residues" evidence="1">
    <location>
        <begin position="23"/>
        <end position="39"/>
    </location>
</feature>
<feature type="region of interest" description="Disordered" evidence="1">
    <location>
        <begin position="227"/>
        <end position="260"/>
    </location>
</feature>
<dbReference type="OrthoDB" id="3792817at2759"/>
<feature type="region of interest" description="Disordered" evidence="1">
    <location>
        <begin position="1"/>
        <end position="39"/>
    </location>
</feature>
<evidence type="ECO:0000256" key="1">
    <source>
        <dbReference type="SAM" id="MobiDB-lite"/>
    </source>
</evidence>
<evidence type="ECO:0000313" key="3">
    <source>
        <dbReference type="Proteomes" id="UP000756921"/>
    </source>
</evidence>